<dbReference type="GO" id="GO:0006620">
    <property type="term" value="P:post-translational protein targeting to endoplasmic reticulum membrane"/>
    <property type="evidence" value="ECO:0007669"/>
    <property type="project" value="TreeGrafter"/>
</dbReference>
<dbReference type="PANTHER" id="PTHR24075:SF0">
    <property type="entry name" value="TRANSLOCATION PROTEIN SEC63 HOMOLOG"/>
    <property type="match status" value="1"/>
</dbReference>
<dbReference type="GO" id="GO:0006614">
    <property type="term" value="P:SRP-dependent cotranslational protein targeting to membrane"/>
    <property type="evidence" value="ECO:0007669"/>
    <property type="project" value="TreeGrafter"/>
</dbReference>
<dbReference type="PANTHER" id="PTHR24075">
    <property type="entry name" value="SEC63 DOMAIN-CONTAINING"/>
    <property type="match status" value="1"/>
</dbReference>
<dbReference type="Gene3D" id="1.10.150.20">
    <property type="entry name" value="5' to 3' exonuclease, C-terminal subdomain"/>
    <property type="match status" value="1"/>
</dbReference>
<sequence>MAMQVIPLSSRKTTGGLAEGIAPFLQLPHFSGSVVKKIGCKKARTFEDFFHMSMQERAELLEKVAGFFSAEIQYVGMVLEMMPSVTLEVKCETEDEEGIKTG</sequence>
<dbReference type="EMBL" id="GGEC01056507">
    <property type="protein sequence ID" value="MBX36991.1"/>
    <property type="molecule type" value="Transcribed_RNA"/>
</dbReference>
<dbReference type="AlphaFoldDB" id="A0A2P2N3E1"/>
<dbReference type="GO" id="GO:0031207">
    <property type="term" value="C:Sec62/Sec63 complex"/>
    <property type="evidence" value="ECO:0007669"/>
    <property type="project" value="TreeGrafter"/>
</dbReference>
<reference evidence="1" key="1">
    <citation type="submission" date="2018-02" db="EMBL/GenBank/DDBJ databases">
        <title>Rhizophora mucronata_Transcriptome.</title>
        <authorList>
            <person name="Meera S.P."/>
            <person name="Sreeshan A."/>
            <person name="Augustine A."/>
        </authorList>
    </citation>
    <scope>NUCLEOTIDE SEQUENCE</scope>
    <source>
        <tissue evidence="1">Leaf</tissue>
    </source>
</reference>
<proteinExistence type="predicted"/>
<dbReference type="GO" id="GO:0003723">
    <property type="term" value="F:RNA binding"/>
    <property type="evidence" value="ECO:0007669"/>
    <property type="project" value="TreeGrafter"/>
</dbReference>
<dbReference type="GO" id="GO:0008320">
    <property type="term" value="F:protein transmembrane transporter activity"/>
    <property type="evidence" value="ECO:0007669"/>
    <property type="project" value="TreeGrafter"/>
</dbReference>
<organism evidence="1">
    <name type="scientific">Rhizophora mucronata</name>
    <name type="common">Asiatic mangrove</name>
    <dbReference type="NCBI Taxonomy" id="61149"/>
    <lineage>
        <taxon>Eukaryota</taxon>
        <taxon>Viridiplantae</taxon>
        <taxon>Streptophyta</taxon>
        <taxon>Embryophyta</taxon>
        <taxon>Tracheophyta</taxon>
        <taxon>Spermatophyta</taxon>
        <taxon>Magnoliopsida</taxon>
        <taxon>eudicotyledons</taxon>
        <taxon>Gunneridae</taxon>
        <taxon>Pentapetalae</taxon>
        <taxon>rosids</taxon>
        <taxon>fabids</taxon>
        <taxon>Malpighiales</taxon>
        <taxon>Rhizophoraceae</taxon>
        <taxon>Rhizophora</taxon>
    </lineage>
</organism>
<protein>
    <submittedName>
        <fullName evidence="1">Uncharacterized protein</fullName>
    </submittedName>
</protein>
<accession>A0A2P2N3E1</accession>
<dbReference type="SUPFAM" id="SSF158702">
    <property type="entry name" value="Sec63 N-terminal domain-like"/>
    <property type="match status" value="1"/>
</dbReference>
<evidence type="ECO:0000313" key="1">
    <source>
        <dbReference type="EMBL" id="MBX36991.1"/>
    </source>
</evidence>
<name>A0A2P2N3E1_RHIMU</name>